<sequence length="335" mass="36939">MKSYKEVNKQVDEENQAQEGRAKKGTSNAKNYTSRCTGLGLHKMFAALPEAEKEDVLRLNLLKNILSFILPNKGRNVWVKYVDLVDDLQQFNRFPWAPAIGAAPAIEPPAVGAPTIGSSSSATEIGAVVVRQVVPREGLEVVNNLMVDDDVEVGREVNFNAISSEYGIDLLEIEESKNGDEKVDDAEKDGEEKESEEEQPQVAEEGDSEPPTVVTMVVAEVAKTDIVFFNQKEVVGEAYQVSVNQTTAASVEEQTLEVEKTKNEASQASAYQTTVVYVEEQTLEVEKTEVVISYQEEDVGEASHSIYLQTKESKEEVEQNKEEVVEGKDDDDGNS</sequence>
<feature type="compositionally biased region" description="Basic and acidic residues" evidence="1">
    <location>
        <begin position="1"/>
        <end position="12"/>
    </location>
</feature>
<protein>
    <submittedName>
        <fullName evidence="2">Uncharacterized protein</fullName>
    </submittedName>
</protein>
<name>A0A7J7L266_9MAGN</name>
<feature type="compositionally biased region" description="Acidic residues" evidence="1">
    <location>
        <begin position="182"/>
        <end position="208"/>
    </location>
</feature>
<comment type="caution">
    <text evidence="2">The sequence shown here is derived from an EMBL/GenBank/DDBJ whole genome shotgun (WGS) entry which is preliminary data.</text>
</comment>
<proteinExistence type="predicted"/>
<organism evidence="2 3">
    <name type="scientific">Kingdonia uniflora</name>
    <dbReference type="NCBI Taxonomy" id="39325"/>
    <lineage>
        <taxon>Eukaryota</taxon>
        <taxon>Viridiplantae</taxon>
        <taxon>Streptophyta</taxon>
        <taxon>Embryophyta</taxon>
        <taxon>Tracheophyta</taxon>
        <taxon>Spermatophyta</taxon>
        <taxon>Magnoliopsida</taxon>
        <taxon>Ranunculales</taxon>
        <taxon>Circaeasteraceae</taxon>
        <taxon>Kingdonia</taxon>
    </lineage>
</organism>
<feature type="compositionally biased region" description="Basic and acidic residues" evidence="1">
    <location>
        <begin position="311"/>
        <end position="327"/>
    </location>
</feature>
<feature type="region of interest" description="Disordered" evidence="1">
    <location>
        <begin position="173"/>
        <end position="211"/>
    </location>
</feature>
<keyword evidence="3" id="KW-1185">Reference proteome</keyword>
<dbReference type="EMBL" id="JACGCM010002686">
    <property type="protein sequence ID" value="KAF6136652.1"/>
    <property type="molecule type" value="Genomic_DNA"/>
</dbReference>
<gene>
    <name evidence="2" type="ORF">GIB67_016108</name>
</gene>
<dbReference type="OrthoDB" id="1930729at2759"/>
<dbReference type="AlphaFoldDB" id="A0A7J7L266"/>
<reference evidence="2 3" key="1">
    <citation type="journal article" date="2020" name="IScience">
        <title>Genome Sequencing of the Endangered Kingdonia uniflora (Circaeasteraceae, Ranunculales) Reveals Potential Mechanisms of Evolutionary Specialization.</title>
        <authorList>
            <person name="Sun Y."/>
            <person name="Deng T."/>
            <person name="Zhang A."/>
            <person name="Moore M.J."/>
            <person name="Landis J.B."/>
            <person name="Lin N."/>
            <person name="Zhang H."/>
            <person name="Zhang X."/>
            <person name="Huang J."/>
            <person name="Zhang X."/>
            <person name="Sun H."/>
            <person name="Wang H."/>
        </authorList>
    </citation>
    <scope>NUCLEOTIDE SEQUENCE [LARGE SCALE GENOMIC DNA]</scope>
    <source>
        <strain evidence="2">TB1705</strain>
        <tissue evidence="2">Leaf</tissue>
    </source>
</reference>
<dbReference type="Proteomes" id="UP000541444">
    <property type="component" value="Unassembled WGS sequence"/>
</dbReference>
<evidence type="ECO:0000256" key="1">
    <source>
        <dbReference type="SAM" id="MobiDB-lite"/>
    </source>
</evidence>
<evidence type="ECO:0000313" key="3">
    <source>
        <dbReference type="Proteomes" id="UP000541444"/>
    </source>
</evidence>
<feature type="region of interest" description="Disordered" evidence="1">
    <location>
        <begin position="307"/>
        <end position="335"/>
    </location>
</feature>
<evidence type="ECO:0000313" key="2">
    <source>
        <dbReference type="EMBL" id="KAF6136652.1"/>
    </source>
</evidence>
<feature type="region of interest" description="Disordered" evidence="1">
    <location>
        <begin position="1"/>
        <end position="29"/>
    </location>
</feature>
<accession>A0A7J7L266</accession>